<dbReference type="AlphaFoldDB" id="A0A0E9SHB9"/>
<sequence length="84" mass="9789">MSFMLEIFLRQCFFHRLHPFCARASATSTGSIAVCGKCRFKIISLRTICGWCQCIFFPLSLARHFFLAGTHLTRPFCFFTFAWH</sequence>
<name>A0A0E9SHB9_ANGAN</name>
<reference evidence="1" key="1">
    <citation type="submission" date="2014-11" db="EMBL/GenBank/DDBJ databases">
        <authorList>
            <person name="Amaro Gonzalez C."/>
        </authorList>
    </citation>
    <scope>NUCLEOTIDE SEQUENCE</scope>
</reference>
<accession>A0A0E9SHB9</accession>
<reference evidence="1" key="2">
    <citation type="journal article" date="2015" name="Fish Shellfish Immunol.">
        <title>Early steps in the European eel (Anguilla anguilla)-Vibrio vulnificus interaction in the gills: Role of the RtxA13 toxin.</title>
        <authorList>
            <person name="Callol A."/>
            <person name="Pajuelo D."/>
            <person name="Ebbesson L."/>
            <person name="Teles M."/>
            <person name="MacKenzie S."/>
            <person name="Amaro C."/>
        </authorList>
    </citation>
    <scope>NUCLEOTIDE SEQUENCE</scope>
</reference>
<evidence type="ECO:0000313" key="1">
    <source>
        <dbReference type="EMBL" id="JAH40696.1"/>
    </source>
</evidence>
<dbReference type="EMBL" id="GBXM01067881">
    <property type="protein sequence ID" value="JAH40696.1"/>
    <property type="molecule type" value="Transcribed_RNA"/>
</dbReference>
<proteinExistence type="predicted"/>
<organism evidence="1">
    <name type="scientific">Anguilla anguilla</name>
    <name type="common">European freshwater eel</name>
    <name type="synonym">Muraena anguilla</name>
    <dbReference type="NCBI Taxonomy" id="7936"/>
    <lineage>
        <taxon>Eukaryota</taxon>
        <taxon>Metazoa</taxon>
        <taxon>Chordata</taxon>
        <taxon>Craniata</taxon>
        <taxon>Vertebrata</taxon>
        <taxon>Euteleostomi</taxon>
        <taxon>Actinopterygii</taxon>
        <taxon>Neopterygii</taxon>
        <taxon>Teleostei</taxon>
        <taxon>Anguilliformes</taxon>
        <taxon>Anguillidae</taxon>
        <taxon>Anguilla</taxon>
    </lineage>
</organism>
<protein>
    <submittedName>
        <fullName evidence="1">Uncharacterized protein</fullName>
    </submittedName>
</protein>